<dbReference type="CDD" id="cd07989">
    <property type="entry name" value="LPLAT_AGPAT-like"/>
    <property type="match status" value="1"/>
</dbReference>
<evidence type="ECO:0000256" key="1">
    <source>
        <dbReference type="ARBA" id="ARBA00022679"/>
    </source>
</evidence>
<dbReference type="eggNOG" id="COG0204">
    <property type="taxonomic scope" value="Bacteria"/>
</dbReference>
<dbReference type="InterPro" id="IPR002123">
    <property type="entry name" value="Plipid/glycerol_acylTrfase"/>
</dbReference>
<dbReference type="STRING" id="410332.SAMN04488550_1683"/>
<evidence type="ECO:0000313" key="5">
    <source>
        <dbReference type="Proteomes" id="UP000035009"/>
    </source>
</evidence>
<dbReference type="PANTHER" id="PTHR10434">
    <property type="entry name" value="1-ACYL-SN-GLYCEROL-3-PHOSPHATE ACYLTRANSFERASE"/>
    <property type="match status" value="1"/>
</dbReference>
<dbReference type="RefSeq" id="WP_008378815.1">
    <property type="nucleotide sequence ID" value="NZ_BAOP01000014.1"/>
</dbReference>
<dbReference type="Proteomes" id="UP000035009">
    <property type="component" value="Unassembled WGS sequence"/>
</dbReference>
<dbReference type="AlphaFoldDB" id="M3TF30"/>
<proteinExistence type="predicted"/>
<name>M3TF30_GORML</name>
<feature type="domain" description="Phospholipid/glycerol acyltransferase" evidence="3">
    <location>
        <begin position="41"/>
        <end position="159"/>
    </location>
</feature>
<dbReference type="GO" id="GO:0006654">
    <property type="term" value="P:phosphatidic acid biosynthetic process"/>
    <property type="evidence" value="ECO:0007669"/>
    <property type="project" value="TreeGrafter"/>
</dbReference>
<gene>
    <name evidence="4" type="ORF">GM1_014_00490</name>
</gene>
<accession>M3TF30</accession>
<keyword evidence="1 4" id="KW-0808">Transferase</keyword>
<evidence type="ECO:0000256" key="2">
    <source>
        <dbReference type="ARBA" id="ARBA00023315"/>
    </source>
</evidence>
<evidence type="ECO:0000259" key="3">
    <source>
        <dbReference type="SMART" id="SM00563"/>
    </source>
</evidence>
<reference evidence="4 5" key="1">
    <citation type="submission" date="2013-02" db="EMBL/GenBank/DDBJ databases">
        <title>Whole genome shotgun sequence of Gordonia malaquae NBRC 108250.</title>
        <authorList>
            <person name="Yoshida I."/>
            <person name="Hosoyama A."/>
            <person name="Tsuchikane K."/>
            <person name="Ando Y."/>
            <person name="Baba S."/>
            <person name="Ohji S."/>
            <person name="Hamada M."/>
            <person name="Tamura T."/>
            <person name="Yamazoe A."/>
            <person name="Yamazaki S."/>
            <person name="Fujita N."/>
        </authorList>
    </citation>
    <scope>NUCLEOTIDE SEQUENCE [LARGE SCALE GENOMIC DNA]</scope>
    <source>
        <strain evidence="4 5">NBRC 108250</strain>
    </source>
</reference>
<comment type="caution">
    <text evidence="4">The sequence shown here is derived from an EMBL/GenBank/DDBJ whole genome shotgun (WGS) entry which is preliminary data.</text>
</comment>
<dbReference type="GO" id="GO:0005886">
    <property type="term" value="C:plasma membrane"/>
    <property type="evidence" value="ECO:0007669"/>
    <property type="project" value="TreeGrafter"/>
</dbReference>
<evidence type="ECO:0000313" key="4">
    <source>
        <dbReference type="EMBL" id="GAC80056.1"/>
    </source>
</evidence>
<sequence>MPTAASVLYPLCKHVLIGPALRRRISVTVIGRDNVPADGPVIVASNHLAEIDSLILPLAIRRRLSFLAKAEYFTGSGLRGRAARAFFAGTGQIPVDRSGGDHSALDAAERVLRSGRAWAIYPEGTRSPDGRLHRGHTGAMRVAARVPGTAVVPVAISGTRDVTPAGSRRVRRGAVTVHIGEPLSTDDILGREHDVRAATDDLMAAIRRLGDLPYVDEYARR</sequence>
<dbReference type="Pfam" id="PF01553">
    <property type="entry name" value="Acyltransferase"/>
    <property type="match status" value="1"/>
</dbReference>
<dbReference type="OrthoDB" id="9808424at2"/>
<keyword evidence="5" id="KW-1185">Reference proteome</keyword>
<keyword evidence="2 4" id="KW-0012">Acyltransferase</keyword>
<dbReference type="SMART" id="SM00563">
    <property type="entry name" value="PlsC"/>
    <property type="match status" value="1"/>
</dbReference>
<dbReference type="SUPFAM" id="SSF69593">
    <property type="entry name" value="Glycerol-3-phosphate (1)-acyltransferase"/>
    <property type="match status" value="1"/>
</dbReference>
<organism evidence="4 5">
    <name type="scientific">Gordonia malaquae NBRC 108250</name>
    <dbReference type="NCBI Taxonomy" id="1223542"/>
    <lineage>
        <taxon>Bacteria</taxon>
        <taxon>Bacillati</taxon>
        <taxon>Actinomycetota</taxon>
        <taxon>Actinomycetes</taxon>
        <taxon>Mycobacteriales</taxon>
        <taxon>Gordoniaceae</taxon>
        <taxon>Gordonia</taxon>
    </lineage>
</organism>
<dbReference type="PANTHER" id="PTHR10434:SF11">
    <property type="entry name" value="1-ACYL-SN-GLYCEROL-3-PHOSPHATE ACYLTRANSFERASE"/>
    <property type="match status" value="1"/>
</dbReference>
<dbReference type="EMBL" id="BAOP01000014">
    <property type="protein sequence ID" value="GAC80056.1"/>
    <property type="molecule type" value="Genomic_DNA"/>
</dbReference>
<protein>
    <submittedName>
        <fullName evidence="4">Putative acyltransferase</fullName>
    </submittedName>
</protein>
<dbReference type="GO" id="GO:0003841">
    <property type="term" value="F:1-acylglycerol-3-phosphate O-acyltransferase activity"/>
    <property type="evidence" value="ECO:0007669"/>
    <property type="project" value="TreeGrafter"/>
</dbReference>